<dbReference type="InterPro" id="IPR005913">
    <property type="entry name" value="dTDP_dehydrorham_reduct"/>
</dbReference>
<protein>
    <recommendedName>
        <fullName evidence="2">dTDP-4-dehydrorhamnose reductase</fullName>
        <ecNumber evidence="2">1.1.1.133</ecNumber>
    </recommendedName>
</protein>
<feature type="domain" description="RmlD-like substrate binding" evidence="3">
    <location>
        <begin position="5"/>
        <end position="284"/>
    </location>
</feature>
<dbReference type="PANTHER" id="PTHR10491:SF4">
    <property type="entry name" value="METHIONINE ADENOSYLTRANSFERASE 2 SUBUNIT BETA"/>
    <property type="match status" value="1"/>
</dbReference>
<dbReference type="NCBIfam" id="TIGR01214">
    <property type="entry name" value="rmlD"/>
    <property type="match status" value="1"/>
</dbReference>
<comment type="function">
    <text evidence="2">Catalyzes the reduction of dTDP-6-deoxy-L-lyxo-4-hexulose to yield dTDP-L-rhamnose.</text>
</comment>
<evidence type="ECO:0000259" key="3">
    <source>
        <dbReference type="Pfam" id="PF04321"/>
    </source>
</evidence>
<evidence type="ECO:0000256" key="2">
    <source>
        <dbReference type="RuleBase" id="RU364082"/>
    </source>
</evidence>
<dbReference type="InterPro" id="IPR029903">
    <property type="entry name" value="RmlD-like-bd"/>
</dbReference>
<comment type="caution">
    <text evidence="4">The sequence shown here is derived from an EMBL/GenBank/DDBJ whole genome shotgun (WGS) entry which is preliminary data.</text>
</comment>
<comment type="pathway">
    <text evidence="2">Carbohydrate biosynthesis; dTDP-L-rhamnose biosynthesis.</text>
</comment>
<gene>
    <name evidence="4" type="primary">rfbD</name>
    <name evidence="4" type="ORF">ABT276_03490</name>
</gene>
<sequence>MSVWLVTGAGGMLAPDVLERLAADGIDAVGAGRADLDITDPESVRAAMAEHRPAVVVNCAAWTDVDGAETQEDAALAVNGTGPRVLAEACKEAGAVLLHVSTDYVFAGDGTKPYAEDAPTGPRSAYGRTKLAGEGAVLDLLPDTGHVVRTAWLYGAGGPNFVRTMIKLEAVKDTLDVVDDQRGQPTWTVDLADRLVRLGQGALAGTVKAGVHHGTSSGETTWFGFTREIFRLLGADPERVRPTTSAAFVRPAPRPSYSVLGHEGWRATGIEPIRDWREALAEAFPSLVAAERGNDTPDTTRR</sequence>
<organism evidence="4 5">
    <name type="scientific">Streptomyces xantholiticus</name>
    <dbReference type="NCBI Taxonomy" id="68285"/>
    <lineage>
        <taxon>Bacteria</taxon>
        <taxon>Bacillati</taxon>
        <taxon>Actinomycetota</taxon>
        <taxon>Actinomycetes</taxon>
        <taxon>Kitasatosporales</taxon>
        <taxon>Streptomycetaceae</taxon>
        <taxon>Streptomyces</taxon>
    </lineage>
</organism>
<dbReference type="Proteomes" id="UP001445472">
    <property type="component" value="Unassembled WGS sequence"/>
</dbReference>
<dbReference type="GO" id="GO:0008831">
    <property type="term" value="F:dTDP-4-dehydrorhamnose reductase activity"/>
    <property type="evidence" value="ECO:0007669"/>
    <property type="project" value="UniProtKB-EC"/>
</dbReference>
<dbReference type="InterPro" id="IPR036291">
    <property type="entry name" value="NAD(P)-bd_dom_sf"/>
</dbReference>
<dbReference type="SUPFAM" id="SSF51735">
    <property type="entry name" value="NAD(P)-binding Rossmann-fold domains"/>
    <property type="match status" value="1"/>
</dbReference>
<dbReference type="Pfam" id="PF04321">
    <property type="entry name" value="RmlD_sub_bind"/>
    <property type="match status" value="1"/>
</dbReference>
<proteinExistence type="inferred from homology"/>
<name>A0ABV1UP95_9ACTN</name>
<comment type="similarity">
    <text evidence="1 2">Belongs to the dTDP-4-dehydrorhamnose reductase family.</text>
</comment>
<dbReference type="Gene3D" id="3.90.25.10">
    <property type="entry name" value="UDP-galactose 4-epimerase, domain 1"/>
    <property type="match status" value="1"/>
</dbReference>
<evidence type="ECO:0000313" key="4">
    <source>
        <dbReference type="EMBL" id="MER6612462.1"/>
    </source>
</evidence>
<dbReference type="EMBL" id="JBEPBX010000002">
    <property type="protein sequence ID" value="MER6612462.1"/>
    <property type="molecule type" value="Genomic_DNA"/>
</dbReference>
<keyword evidence="2" id="KW-0521">NADP</keyword>
<evidence type="ECO:0000313" key="5">
    <source>
        <dbReference type="Proteomes" id="UP001445472"/>
    </source>
</evidence>
<dbReference type="EC" id="1.1.1.133" evidence="2"/>
<keyword evidence="2 4" id="KW-0560">Oxidoreductase</keyword>
<accession>A0ABV1UP95</accession>
<keyword evidence="5" id="KW-1185">Reference proteome</keyword>
<dbReference type="PANTHER" id="PTHR10491">
    <property type="entry name" value="DTDP-4-DEHYDRORHAMNOSE REDUCTASE"/>
    <property type="match status" value="1"/>
</dbReference>
<dbReference type="CDD" id="cd05254">
    <property type="entry name" value="dTDP_HR_like_SDR_e"/>
    <property type="match status" value="1"/>
</dbReference>
<evidence type="ECO:0000256" key="1">
    <source>
        <dbReference type="ARBA" id="ARBA00010944"/>
    </source>
</evidence>
<reference evidence="4 5" key="1">
    <citation type="submission" date="2024-06" db="EMBL/GenBank/DDBJ databases">
        <title>The Natural Products Discovery Center: Release of the First 8490 Sequenced Strains for Exploring Actinobacteria Biosynthetic Diversity.</title>
        <authorList>
            <person name="Kalkreuter E."/>
            <person name="Kautsar S.A."/>
            <person name="Yang D."/>
            <person name="Bader C.D."/>
            <person name="Teijaro C.N."/>
            <person name="Fluegel L."/>
            <person name="Davis C.M."/>
            <person name="Simpson J.R."/>
            <person name="Lauterbach L."/>
            <person name="Steele A.D."/>
            <person name="Gui C."/>
            <person name="Meng S."/>
            <person name="Li G."/>
            <person name="Viehrig K."/>
            <person name="Ye F."/>
            <person name="Su P."/>
            <person name="Kiefer A.F."/>
            <person name="Nichols A."/>
            <person name="Cepeda A.J."/>
            <person name="Yan W."/>
            <person name="Fan B."/>
            <person name="Jiang Y."/>
            <person name="Adhikari A."/>
            <person name="Zheng C.-J."/>
            <person name="Schuster L."/>
            <person name="Cowan T.M."/>
            <person name="Smanski M.J."/>
            <person name="Chevrette M.G."/>
            <person name="De Carvalho L.P.S."/>
            <person name="Shen B."/>
        </authorList>
    </citation>
    <scope>NUCLEOTIDE SEQUENCE [LARGE SCALE GENOMIC DNA]</scope>
    <source>
        <strain evidence="4 5">NPDC000837</strain>
    </source>
</reference>
<dbReference type="Gene3D" id="3.40.50.720">
    <property type="entry name" value="NAD(P)-binding Rossmann-like Domain"/>
    <property type="match status" value="1"/>
</dbReference>